<feature type="transmembrane region" description="Helical" evidence="1">
    <location>
        <begin position="63"/>
        <end position="84"/>
    </location>
</feature>
<feature type="transmembrane region" description="Helical" evidence="1">
    <location>
        <begin position="28"/>
        <end position="51"/>
    </location>
</feature>
<dbReference type="RefSeq" id="WP_338397074.1">
    <property type="nucleotide sequence ID" value="NZ_AP025292.1"/>
</dbReference>
<proteinExistence type="predicted"/>
<evidence type="ECO:0000256" key="1">
    <source>
        <dbReference type="SAM" id="Phobius"/>
    </source>
</evidence>
<sequence length="262" mass="29121">MELRQVRSIDQRLDTSFQFFKVNFREIFSIYMAGGLPLVIIGSILGLGGVYHTLNLAGESSSIYLLMNGIGSFLLYGGMLHMYLQTMTLMQLYQETGKVPTPQEVSDRVDGSFWGYVGVSFLTGLSVVLGMMFLLIPGIFLFIAFSVALPVYMIEDKSVTDSLNRSYQLVKGYWWNTAGFVMLLSVIVWVLSFIFTAMLGGLTGLSLVLGNAWAYSAYVFSPIVSVLSVIISVFYAFGVVVQYYHLLALKEPQGIAEEISQF</sequence>
<evidence type="ECO:0000313" key="2">
    <source>
        <dbReference type="EMBL" id="BDC99902.1"/>
    </source>
</evidence>
<feature type="transmembrane region" description="Helical" evidence="1">
    <location>
        <begin position="215"/>
        <end position="241"/>
    </location>
</feature>
<feature type="transmembrane region" description="Helical" evidence="1">
    <location>
        <begin position="121"/>
        <end position="152"/>
    </location>
</feature>
<keyword evidence="1" id="KW-1133">Transmembrane helix</keyword>
<feature type="transmembrane region" description="Helical" evidence="1">
    <location>
        <begin position="173"/>
        <end position="195"/>
    </location>
</feature>
<gene>
    <name evidence="2" type="ORF">PEPS_21830</name>
</gene>
<dbReference type="EMBL" id="AP025292">
    <property type="protein sequence ID" value="BDC99902.1"/>
    <property type="molecule type" value="Genomic_DNA"/>
</dbReference>
<keyword evidence="3" id="KW-1185">Reference proteome</keyword>
<keyword evidence="1" id="KW-0812">Transmembrane</keyword>
<name>A0ABM7VG15_9BACT</name>
<reference evidence="2 3" key="1">
    <citation type="submission" date="2021-12" db="EMBL/GenBank/DDBJ databases">
        <title>Genome sequencing of bacteria with rrn-lacking chromosome and rrn-plasmid.</title>
        <authorList>
            <person name="Anda M."/>
            <person name="Iwasaki W."/>
        </authorList>
    </citation>
    <scope>NUCLEOTIDE SEQUENCE [LARGE SCALE GENOMIC DNA]</scope>
    <source>
        <strain evidence="2 3">NBRC 101262</strain>
    </source>
</reference>
<accession>A0ABM7VG15</accession>
<evidence type="ECO:0008006" key="4">
    <source>
        <dbReference type="Google" id="ProtNLM"/>
    </source>
</evidence>
<evidence type="ECO:0000313" key="3">
    <source>
        <dbReference type="Proteomes" id="UP001354989"/>
    </source>
</evidence>
<keyword evidence="1" id="KW-0472">Membrane</keyword>
<dbReference type="Proteomes" id="UP001354989">
    <property type="component" value="Chromosome"/>
</dbReference>
<organism evidence="2 3">
    <name type="scientific">Persicobacter psychrovividus</name>
    <dbReference type="NCBI Taxonomy" id="387638"/>
    <lineage>
        <taxon>Bacteria</taxon>
        <taxon>Pseudomonadati</taxon>
        <taxon>Bacteroidota</taxon>
        <taxon>Cytophagia</taxon>
        <taxon>Cytophagales</taxon>
        <taxon>Persicobacteraceae</taxon>
        <taxon>Persicobacter</taxon>
    </lineage>
</organism>
<protein>
    <recommendedName>
        <fullName evidence="4">Glycerophosphoryl diester phosphodiesterase membrane domain-containing protein</fullName>
    </recommendedName>
</protein>